<evidence type="ECO:0000256" key="1">
    <source>
        <dbReference type="SAM" id="Phobius"/>
    </source>
</evidence>
<organism evidence="3 4">
    <name type="scientific">Treponema putidum</name>
    <dbReference type="NCBI Taxonomy" id="221027"/>
    <lineage>
        <taxon>Bacteria</taxon>
        <taxon>Pseudomonadati</taxon>
        <taxon>Spirochaetota</taxon>
        <taxon>Spirochaetia</taxon>
        <taxon>Spirochaetales</taxon>
        <taxon>Treponemataceae</taxon>
        <taxon>Treponema</taxon>
    </lineage>
</organism>
<dbReference type="PANTHER" id="PTHR43081:SF1">
    <property type="entry name" value="ADENYLATE CYCLASE, TERMINAL-DIFFERENTIATION SPECIFIC"/>
    <property type="match status" value="1"/>
</dbReference>
<dbReference type="SUPFAM" id="SSF55073">
    <property type="entry name" value="Nucleotide cyclase"/>
    <property type="match status" value="1"/>
</dbReference>
<dbReference type="PROSITE" id="PS50125">
    <property type="entry name" value="GUANYLATE_CYCLASE_2"/>
    <property type="match status" value="1"/>
</dbReference>
<dbReference type="InterPro" id="IPR001054">
    <property type="entry name" value="A/G_cyclase"/>
</dbReference>
<feature type="transmembrane region" description="Helical" evidence="1">
    <location>
        <begin position="353"/>
        <end position="374"/>
    </location>
</feature>
<dbReference type="Pfam" id="PF05226">
    <property type="entry name" value="CHASE2"/>
    <property type="match status" value="1"/>
</dbReference>
<keyword evidence="1" id="KW-0812">Transmembrane</keyword>
<gene>
    <name evidence="3" type="ORF">E4N74_00375</name>
</gene>
<dbReference type="Proteomes" id="UP001058682">
    <property type="component" value="Chromosome"/>
</dbReference>
<name>A0AAE9SIX0_9SPIR</name>
<dbReference type="RefSeq" id="WP_255818218.1">
    <property type="nucleotide sequence ID" value="NZ_CP038804.1"/>
</dbReference>
<proteinExistence type="predicted"/>
<dbReference type="InterPro" id="IPR007890">
    <property type="entry name" value="CHASE2"/>
</dbReference>
<dbReference type="Gene3D" id="3.30.70.1230">
    <property type="entry name" value="Nucleotide cyclase"/>
    <property type="match status" value="1"/>
</dbReference>
<feature type="transmembrane region" description="Helical" evidence="1">
    <location>
        <begin position="7"/>
        <end position="26"/>
    </location>
</feature>
<reference evidence="3" key="1">
    <citation type="submission" date="2019-04" db="EMBL/GenBank/DDBJ databases">
        <title>Whole genome sequencing of oral phylogroup 2 treponemes.</title>
        <authorList>
            <person name="Chan Y."/>
            <person name="Zeng H.H."/>
            <person name="Yu X.L."/>
            <person name="Leung W.K."/>
            <person name="Watt R.M."/>
        </authorList>
    </citation>
    <scope>NUCLEOTIDE SEQUENCE</scope>
    <source>
        <strain evidence="3">OMZ 835</strain>
    </source>
</reference>
<dbReference type="InterPro" id="IPR029787">
    <property type="entry name" value="Nucleotide_cyclase"/>
</dbReference>
<sequence>MKKIQRFFFISIPIFFILLFFIYLGVFKQAEYFFYDDRMNRTASYFSPSDEIVLVLVDQKGLNYAASERGWKWPWPREAYAEIVDFFSSGGARSVAFDMLFTEPSSYGADDDKKFADSSKESGIVIQTVFFDSVQGNTEDWPGAAPKPEPIDETFFNKSGFASSEDLPGIFPIDEIASSAGLIGNVNSLPDSDGTIRRARLFYPWKNYKIPTLGVASYFVGGNEDAEFPATLNLRFTKSIDDYIPYSAGDILKAQADIRAGRESELDPEDFKDMYVFFGLYAPGLFDICQTPVSASYPGVGVHITLLDNILSGQTIIETSYPINILIIFICIILAALFGIFAEKIKSRTISIIVNAVSFLLFVALYLFISYYLFRFGIAIPIASVLTGISLSFVASLAVSYIVEGKQRRYLKNAFKQYLSPAVIEQLIADPSQLKLGGERKEISIFFSDLQGFTSISENLSPEALTELLNDYLSDMSKIILDSGGTIDKYEGDAIIAFWNAPARVEYHARSALEAAWACQKKLEERRADFEKRAQGRPFKMRIGLNTGFAIVGNMGSVSRFDYTMLGDSVNLAARLEGLNKQFGSYTMCAEAAKKQAEESGTVLKFRELARAAVVGKSEPVVVYEVMDEKTYNEKKAFIDSFDRGLKEFYAGNFKEALNIFSQTEDLDPPSKHYAEKCKSLILQKPEGEWTGIWKADTK</sequence>
<dbReference type="SMART" id="SM01080">
    <property type="entry name" value="CHASE2"/>
    <property type="match status" value="1"/>
</dbReference>
<dbReference type="Pfam" id="PF00211">
    <property type="entry name" value="Guanylate_cyc"/>
    <property type="match status" value="1"/>
</dbReference>
<feature type="transmembrane region" description="Helical" evidence="1">
    <location>
        <begin position="321"/>
        <end position="341"/>
    </location>
</feature>
<keyword evidence="1" id="KW-0472">Membrane</keyword>
<accession>A0AAE9SIX0</accession>
<protein>
    <submittedName>
        <fullName evidence="3">Adenylate/guanylate cyclase domain-containing protein</fullName>
    </submittedName>
</protein>
<dbReference type="GO" id="GO:0035556">
    <property type="term" value="P:intracellular signal transduction"/>
    <property type="evidence" value="ECO:0007669"/>
    <property type="project" value="InterPro"/>
</dbReference>
<evidence type="ECO:0000313" key="4">
    <source>
        <dbReference type="Proteomes" id="UP001058682"/>
    </source>
</evidence>
<dbReference type="AlphaFoldDB" id="A0AAE9SIX0"/>
<keyword evidence="1" id="KW-1133">Transmembrane helix</keyword>
<feature type="domain" description="Guanylate cyclase" evidence="2">
    <location>
        <begin position="444"/>
        <end position="577"/>
    </location>
</feature>
<evidence type="ECO:0000313" key="3">
    <source>
        <dbReference type="EMBL" id="UTY32642.1"/>
    </source>
</evidence>
<dbReference type="EMBL" id="CP038804">
    <property type="protein sequence ID" value="UTY32642.1"/>
    <property type="molecule type" value="Genomic_DNA"/>
</dbReference>
<dbReference type="InterPro" id="IPR050697">
    <property type="entry name" value="Adenylyl/Guanylyl_Cyclase_3/4"/>
</dbReference>
<dbReference type="PANTHER" id="PTHR43081">
    <property type="entry name" value="ADENYLATE CYCLASE, TERMINAL-DIFFERENTIATION SPECIFIC-RELATED"/>
    <property type="match status" value="1"/>
</dbReference>
<dbReference type="GO" id="GO:0004016">
    <property type="term" value="F:adenylate cyclase activity"/>
    <property type="evidence" value="ECO:0007669"/>
    <property type="project" value="UniProtKB-ARBA"/>
</dbReference>
<evidence type="ECO:0000259" key="2">
    <source>
        <dbReference type="PROSITE" id="PS50125"/>
    </source>
</evidence>
<dbReference type="CDD" id="cd07302">
    <property type="entry name" value="CHD"/>
    <property type="match status" value="1"/>
</dbReference>
<dbReference type="GO" id="GO:0006171">
    <property type="term" value="P:cAMP biosynthetic process"/>
    <property type="evidence" value="ECO:0007669"/>
    <property type="project" value="TreeGrafter"/>
</dbReference>
<feature type="transmembrane region" description="Helical" evidence="1">
    <location>
        <begin position="380"/>
        <end position="403"/>
    </location>
</feature>
<dbReference type="SMART" id="SM00044">
    <property type="entry name" value="CYCc"/>
    <property type="match status" value="1"/>
</dbReference>